<keyword evidence="3" id="KW-0175">Coiled coil</keyword>
<accession>S7Q313</accession>
<name>S7Q313_GLOTA</name>
<dbReference type="Pfam" id="PF00501">
    <property type="entry name" value="AMP-binding"/>
    <property type="match status" value="1"/>
</dbReference>
<evidence type="ECO:0000256" key="1">
    <source>
        <dbReference type="ARBA" id="ARBA00022450"/>
    </source>
</evidence>
<keyword evidence="7" id="KW-1185">Reference proteome</keyword>
<dbReference type="Proteomes" id="UP000030669">
    <property type="component" value="Unassembled WGS sequence"/>
</dbReference>
<evidence type="ECO:0000259" key="4">
    <source>
        <dbReference type="Pfam" id="PF00501"/>
    </source>
</evidence>
<dbReference type="PROSITE" id="PS00455">
    <property type="entry name" value="AMP_BINDING"/>
    <property type="match status" value="1"/>
</dbReference>
<dbReference type="InterPro" id="IPR000873">
    <property type="entry name" value="AMP-dep_synth/lig_dom"/>
</dbReference>
<dbReference type="InterPro" id="IPR013120">
    <property type="entry name" value="FAR_NAD-bd"/>
</dbReference>
<dbReference type="InterPro" id="IPR051414">
    <property type="entry name" value="Adenylate-forming_Reductase"/>
</dbReference>
<reference evidence="6 7" key="1">
    <citation type="journal article" date="2012" name="Science">
        <title>The Paleozoic origin of enzymatic lignin decomposition reconstructed from 31 fungal genomes.</title>
        <authorList>
            <person name="Floudas D."/>
            <person name="Binder M."/>
            <person name="Riley R."/>
            <person name="Barry K."/>
            <person name="Blanchette R.A."/>
            <person name="Henrissat B."/>
            <person name="Martinez A.T."/>
            <person name="Otillar R."/>
            <person name="Spatafora J.W."/>
            <person name="Yadav J.S."/>
            <person name="Aerts A."/>
            <person name="Benoit I."/>
            <person name="Boyd A."/>
            <person name="Carlson A."/>
            <person name="Copeland A."/>
            <person name="Coutinho P.M."/>
            <person name="de Vries R.P."/>
            <person name="Ferreira P."/>
            <person name="Findley K."/>
            <person name="Foster B."/>
            <person name="Gaskell J."/>
            <person name="Glotzer D."/>
            <person name="Gorecki P."/>
            <person name="Heitman J."/>
            <person name="Hesse C."/>
            <person name="Hori C."/>
            <person name="Igarashi K."/>
            <person name="Jurgens J.A."/>
            <person name="Kallen N."/>
            <person name="Kersten P."/>
            <person name="Kohler A."/>
            <person name="Kuees U."/>
            <person name="Kumar T.K.A."/>
            <person name="Kuo A."/>
            <person name="LaButti K."/>
            <person name="Larrondo L.F."/>
            <person name="Lindquist E."/>
            <person name="Ling A."/>
            <person name="Lombard V."/>
            <person name="Lucas S."/>
            <person name="Lundell T."/>
            <person name="Martin R."/>
            <person name="McLaughlin D.J."/>
            <person name="Morgenstern I."/>
            <person name="Morin E."/>
            <person name="Murat C."/>
            <person name="Nagy L.G."/>
            <person name="Nolan M."/>
            <person name="Ohm R.A."/>
            <person name="Patyshakuliyeva A."/>
            <person name="Rokas A."/>
            <person name="Ruiz-Duenas F.J."/>
            <person name="Sabat G."/>
            <person name="Salamov A."/>
            <person name="Samejima M."/>
            <person name="Schmutz J."/>
            <person name="Slot J.C."/>
            <person name="St John F."/>
            <person name="Stenlid J."/>
            <person name="Sun H."/>
            <person name="Sun S."/>
            <person name="Syed K."/>
            <person name="Tsang A."/>
            <person name="Wiebenga A."/>
            <person name="Young D."/>
            <person name="Pisabarro A."/>
            <person name="Eastwood D.C."/>
            <person name="Martin F."/>
            <person name="Cullen D."/>
            <person name="Grigoriev I.V."/>
            <person name="Hibbett D.S."/>
        </authorList>
    </citation>
    <scope>NUCLEOTIDE SEQUENCE [LARGE SCALE GENOMIC DNA]</scope>
    <source>
        <strain evidence="6 7">ATCC 11539</strain>
    </source>
</reference>
<organism evidence="6 7">
    <name type="scientific">Gloeophyllum trabeum (strain ATCC 11539 / FP-39264 / Madison 617)</name>
    <name type="common">Brown rot fungus</name>
    <dbReference type="NCBI Taxonomy" id="670483"/>
    <lineage>
        <taxon>Eukaryota</taxon>
        <taxon>Fungi</taxon>
        <taxon>Dikarya</taxon>
        <taxon>Basidiomycota</taxon>
        <taxon>Agaricomycotina</taxon>
        <taxon>Agaricomycetes</taxon>
        <taxon>Gloeophyllales</taxon>
        <taxon>Gloeophyllaceae</taxon>
        <taxon>Gloeophyllum</taxon>
    </lineage>
</organism>
<dbReference type="SUPFAM" id="SSF56801">
    <property type="entry name" value="Acetyl-CoA synthetase-like"/>
    <property type="match status" value="1"/>
</dbReference>
<dbReference type="PANTHER" id="PTHR43439">
    <property type="entry name" value="PHENYLACETATE-COENZYME A LIGASE"/>
    <property type="match status" value="1"/>
</dbReference>
<proteinExistence type="predicted"/>
<dbReference type="eggNOG" id="KOG1178">
    <property type="taxonomic scope" value="Eukaryota"/>
</dbReference>
<dbReference type="Pfam" id="PF07993">
    <property type="entry name" value="NAD_binding_4"/>
    <property type="match status" value="1"/>
</dbReference>
<dbReference type="HOGENOM" id="CLU_002220_2_1_1"/>
<dbReference type="OMA" id="WHYLIPR"/>
<dbReference type="STRING" id="670483.S7Q313"/>
<feature type="domain" description="Thioester reductase (TE)" evidence="5">
    <location>
        <begin position="677"/>
        <end position="929"/>
    </location>
</feature>
<dbReference type="PANTHER" id="PTHR43439:SF2">
    <property type="entry name" value="ENZYME, PUTATIVE (JCVI)-RELATED"/>
    <property type="match status" value="1"/>
</dbReference>
<dbReference type="EMBL" id="KB469303">
    <property type="protein sequence ID" value="EPQ54396.1"/>
    <property type="molecule type" value="Genomic_DNA"/>
</dbReference>
<feature type="domain" description="AMP-dependent synthetase/ligase" evidence="4">
    <location>
        <begin position="55"/>
        <end position="375"/>
    </location>
</feature>
<evidence type="ECO:0000256" key="2">
    <source>
        <dbReference type="ARBA" id="ARBA00022553"/>
    </source>
</evidence>
<keyword evidence="1" id="KW-0596">Phosphopantetheine</keyword>
<dbReference type="InterPro" id="IPR036291">
    <property type="entry name" value="NAD(P)-bd_dom_sf"/>
</dbReference>
<dbReference type="InterPro" id="IPR020845">
    <property type="entry name" value="AMP-binding_CS"/>
</dbReference>
<dbReference type="Gene3D" id="3.40.50.12780">
    <property type="entry name" value="N-terminal domain of ligase-like"/>
    <property type="match status" value="1"/>
</dbReference>
<gene>
    <name evidence="6" type="ORF">GLOTRDRAFT_76873</name>
</gene>
<evidence type="ECO:0000259" key="5">
    <source>
        <dbReference type="Pfam" id="PF07993"/>
    </source>
</evidence>
<dbReference type="RefSeq" id="XP_007866709.1">
    <property type="nucleotide sequence ID" value="XM_007868518.1"/>
</dbReference>
<keyword evidence="2" id="KW-0597">Phosphoprotein</keyword>
<dbReference type="SUPFAM" id="SSF51735">
    <property type="entry name" value="NAD(P)-binding Rossmann-fold domains"/>
    <property type="match status" value="1"/>
</dbReference>
<evidence type="ECO:0000313" key="7">
    <source>
        <dbReference type="Proteomes" id="UP000030669"/>
    </source>
</evidence>
<protein>
    <submittedName>
        <fullName evidence="6">Acetyl-CoA synthetase-like protein</fullName>
    </submittedName>
</protein>
<dbReference type="AlphaFoldDB" id="S7Q313"/>
<dbReference type="InterPro" id="IPR042099">
    <property type="entry name" value="ANL_N_sf"/>
</dbReference>
<evidence type="ECO:0000256" key="3">
    <source>
        <dbReference type="SAM" id="Coils"/>
    </source>
</evidence>
<dbReference type="Pfam" id="PF23562">
    <property type="entry name" value="AMP-binding_C_3"/>
    <property type="match status" value="1"/>
</dbReference>
<dbReference type="KEGG" id="gtr:GLOTRDRAFT_76873"/>
<feature type="coiled-coil region" evidence="3">
    <location>
        <begin position="493"/>
        <end position="520"/>
    </location>
</feature>
<evidence type="ECO:0000313" key="6">
    <source>
        <dbReference type="EMBL" id="EPQ54396.1"/>
    </source>
</evidence>
<dbReference type="OrthoDB" id="429813at2759"/>
<dbReference type="GeneID" id="19308649"/>
<sequence length="1059" mass="115483">MARPTKPFTRAHINLGYAPDHPDGVNTLPELIDFNARHNPDHVFGLQTRAGDGVPPCQITFKQLQEAVERASAWLVKSGATTGRTRPEEKVPPVGILLGSDITIYIYIAALLRIGTPVLCLSARLTPVAIAHLLKATSPSTLLINGQVHRAAKETASLLNSDAQSTSTPIPAFLDAIGYEDLLDPVSPSHAGAPVPPVFAAYDRTATDAIIMHSSGTTGLPKPIYHATGYVLIYAACHRLPEQTEPWEFNVSTLPLYHGFGLLAPSLALSIGMPFVLPPATVIPTARSTLAVLKSTGARSMLSVPSILEDILNLPGTDGLDALRKLDFIAIGGAPMKEPVGEALVKQGVKLLNHWGATEIGAIAPIERIPPGYDWHYLMPRTDIGLKFIPTVDNPSSSTQSYRLVGQAPGWTQPFVVQDLLEAHPVHPNQVRIMGRSDDLIVLATGEKVRPTGIERAVAEHPDVKDVLAFGDGMFSLGLLVEVGAGRRAGDDLTEGSEALERLLAELDEYLAKGNEMTDKHGKVAREMLVVTREEEKALVRTDKGSLARKATFAKFEQEIKHCYERADVSKAEPFPRDEAALKDRDFDTTDFFEAGMDSLQASRLRRAIVNALRVTADLPKPVGELAPDFVFERSSVEKLWSAVCSIMKGTYVDGNAREACARASRSQKDDGAVVLLTGSTGSLGCMLVQRLANDQGVKKVICLNRPQGGLEAMKKRQLKALENRGGSLSPEAWKKVVLRESEISRPDFGLSEDDFAELLDVTHIIHNAWPVNFNRNLDSFEPHVKATVNLVRLCLLSTAKFPSVVPKRLLFASSIAVVGRYPLLHPEGPFEVPETPLEAVNTAEFGYPEAKWVCEQALLAANEFYGAASPDGEDPLLLTSSVRIGQMTGPEGSGAWNESEHFPLIVRTSQTLQALPDLDGSLSWMPVNRAASAVAEFLFSKGFQPIYHMENPSRQSWSGLMSMLSSILSSDPSTPLPKVPFEEWLNRVKARGDDPEFNPAYKIMNFLENDFVRMASGPVILSTARAKQDSQTMVRSTAIDGRHLEEYVAYWKRVAALH</sequence>
<dbReference type="Gene3D" id="3.40.50.720">
    <property type="entry name" value="NAD(P)-binding Rossmann-like Domain"/>
    <property type="match status" value="1"/>
</dbReference>